<dbReference type="OrthoDB" id="10615632at2759"/>
<evidence type="ECO:0000313" key="3">
    <source>
        <dbReference type="Proteomes" id="UP000177798"/>
    </source>
</evidence>
<feature type="compositionally biased region" description="Polar residues" evidence="1">
    <location>
        <begin position="249"/>
        <end position="261"/>
    </location>
</feature>
<gene>
    <name evidence="2" type="ORF">sscle_02g013470</name>
</gene>
<evidence type="ECO:0000256" key="1">
    <source>
        <dbReference type="SAM" id="MobiDB-lite"/>
    </source>
</evidence>
<proteinExistence type="predicted"/>
<feature type="compositionally biased region" description="Polar residues" evidence="1">
    <location>
        <begin position="71"/>
        <end position="86"/>
    </location>
</feature>
<feature type="compositionally biased region" description="Low complexity" evidence="1">
    <location>
        <begin position="104"/>
        <end position="117"/>
    </location>
</feature>
<name>A0A1D9PV53_SCLS1</name>
<feature type="compositionally biased region" description="Polar residues" evidence="1">
    <location>
        <begin position="216"/>
        <end position="230"/>
    </location>
</feature>
<dbReference type="VEuPathDB" id="FungiDB:sscle_02g013470"/>
<feature type="compositionally biased region" description="Polar residues" evidence="1">
    <location>
        <begin position="162"/>
        <end position="210"/>
    </location>
</feature>
<evidence type="ECO:0000313" key="2">
    <source>
        <dbReference type="EMBL" id="APA06577.1"/>
    </source>
</evidence>
<feature type="compositionally biased region" description="Polar residues" evidence="1">
    <location>
        <begin position="1"/>
        <end position="17"/>
    </location>
</feature>
<accession>A0A1D9PV53</accession>
<sequence length="261" mass="27018">MSNSPSKVIKNSSLASVTSSPNTPEPTPELVPITESNDFPEQVVSSGAQTSSVNSVLISTKASFIEKPATMPTSSVISEFPSNELTQEFPEKLTSSAVTKNTTRSLSRSASSHVASGSGSGNQSPPHRSPSHLLKQTSSTPGIPTKCIISSIEPENTPPFEPSSQTISARSLTHSVESEITPSPSDSLASETITPTSAETFDPSETTDPSEATAPQEISQSGTRESNLTDTAFAPPNSSPSAASSTSSQVCLITTGENCST</sequence>
<feature type="compositionally biased region" description="Polar residues" evidence="1">
    <location>
        <begin position="34"/>
        <end position="62"/>
    </location>
</feature>
<dbReference type="EMBL" id="CP017815">
    <property type="protein sequence ID" value="APA06577.1"/>
    <property type="molecule type" value="Genomic_DNA"/>
</dbReference>
<dbReference type="AlphaFoldDB" id="A0A1D9PV53"/>
<feature type="region of interest" description="Disordered" evidence="1">
    <location>
        <begin position="1"/>
        <end position="261"/>
    </location>
</feature>
<dbReference type="Proteomes" id="UP000177798">
    <property type="component" value="Chromosome 2"/>
</dbReference>
<feature type="compositionally biased region" description="Polar residues" evidence="1">
    <location>
        <begin position="93"/>
        <end position="103"/>
    </location>
</feature>
<reference evidence="3" key="1">
    <citation type="journal article" date="2017" name="Genome Biol. Evol.">
        <title>The complete genome sequence of the phytopathogenic fungus Sclerotinia sclerotiorum reveals insights into the genome architecture of broad host range pathogens.</title>
        <authorList>
            <person name="Derbyshire M."/>
            <person name="Denton-Giles M."/>
            <person name="Hegedus D."/>
            <person name="Seifbarghy S."/>
            <person name="Rollins J."/>
            <person name="van Kan J."/>
            <person name="Seidl M.F."/>
            <person name="Faino L."/>
            <person name="Mbengue M."/>
            <person name="Navaud O."/>
            <person name="Raffaele S."/>
            <person name="Hammond-Kosack K."/>
            <person name="Heard S."/>
            <person name="Oliver R."/>
        </authorList>
    </citation>
    <scope>NUCLEOTIDE SEQUENCE [LARGE SCALE GENOMIC DNA]</scope>
    <source>
        <strain evidence="3">ATCC 18683 / 1980 / Ss-1</strain>
    </source>
</reference>
<protein>
    <submittedName>
        <fullName evidence="2">Uncharacterized protein</fullName>
    </submittedName>
</protein>
<organism evidence="2 3">
    <name type="scientific">Sclerotinia sclerotiorum (strain ATCC 18683 / 1980 / Ss-1)</name>
    <name type="common">White mold</name>
    <name type="synonym">Whetzelinia sclerotiorum</name>
    <dbReference type="NCBI Taxonomy" id="665079"/>
    <lineage>
        <taxon>Eukaryota</taxon>
        <taxon>Fungi</taxon>
        <taxon>Dikarya</taxon>
        <taxon>Ascomycota</taxon>
        <taxon>Pezizomycotina</taxon>
        <taxon>Leotiomycetes</taxon>
        <taxon>Helotiales</taxon>
        <taxon>Sclerotiniaceae</taxon>
        <taxon>Sclerotinia</taxon>
    </lineage>
</organism>
<feature type="compositionally biased region" description="Low complexity" evidence="1">
    <location>
        <begin position="234"/>
        <end position="248"/>
    </location>
</feature>